<dbReference type="KEGG" id="asau:88171343"/>
<dbReference type="GO" id="GO:0006813">
    <property type="term" value="P:potassium ion transport"/>
    <property type="evidence" value="ECO:0007669"/>
    <property type="project" value="TreeGrafter"/>
</dbReference>
<dbReference type="GO" id="GO:0005743">
    <property type="term" value="C:mitochondrial inner membrane"/>
    <property type="evidence" value="ECO:0007669"/>
    <property type="project" value="TreeGrafter"/>
</dbReference>
<dbReference type="PANTHER" id="PTHR28062:SF1">
    <property type="entry name" value="TRANSMEMBRANE PROTEIN"/>
    <property type="match status" value="1"/>
</dbReference>
<dbReference type="Pfam" id="PF10173">
    <property type="entry name" value="Mit_KHE1"/>
    <property type="match status" value="1"/>
</dbReference>
<dbReference type="Proteomes" id="UP001338582">
    <property type="component" value="Chromosome 1"/>
</dbReference>
<keyword evidence="2" id="KW-1185">Reference proteome</keyword>
<protein>
    <submittedName>
        <fullName evidence="1">Uncharacterized protein</fullName>
    </submittedName>
</protein>
<dbReference type="RefSeq" id="XP_062875437.1">
    <property type="nucleotide sequence ID" value="XM_063019367.1"/>
</dbReference>
<accession>A0AAX4H3A1</accession>
<dbReference type="EMBL" id="CP138894">
    <property type="protein sequence ID" value="WPK23050.1"/>
    <property type="molecule type" value="Genomic_DNA"/>
</dbReference>
<name>A0AAX4H3A1_9ASCO</name>
<evidence type="ECO:0000313" key="2">
    <source>
        <dbReference type="Proteomes" id="UP001338582"/>
    </source>
</evidence>
<dbReference type="PANTHER" id="PTHR28062">
    <property type="entry name" value="K+-H+ EXCHANGE-LIKE PROTEIN"/>
    <property type="match status" value="1"/>
</dbReference>
<dbReference type="AlphaFoldDB" id="A0AAX4H3A1"/>
<sequence length="382" mass="43510">MSLYSCSHLSHSMRLLPSKSRVAIGSYRNLHQSLYIAQQKSSQDLKSDIIKSKIESDKNDLVPNNGASMNNDIEKQARPTPLLNLDSIFVLSVPITTHRSFIYCHHKPSLLSDKQRNEMDWRVKAENKVVSLAIKGWNKLENSKVSINQKIVVFIRRLLSSIPYDENCLRSFPRKSVMIREINEEHRESLPKVVLTADIESDVVSLDQLKPIPVYHPRFQEPQAILSQMHEFRSSLTAYHKKWAYLCALGIPLSLPAALIPVLPNVPGFYFAYRLYCHLQALRGAGNLGYLLESNSADDTIEDTTHLTFSSVPGLDNPYLASGLFEKIKEENLEESERLLINPEIVDQLCESTHLHQVKDDLLRALAQESRRLKKSLEESPE</sequence>
<proteinExistence type="predicted"/>
<evidence type="ECO:0000313" key="1">
    <source>
        <dbReference type="EMBL" id="WPK23050.1"/>
    </source>
</evidence>
<gene>
    <name evidence="1" type="ORF">PUMCH_000274</name>
</gene>
<organism evidence="1 2">
    <name type="scientific">Australozyma saopauloensis</name>
    <dbReference type="NCBI Taxonomy" id="291208"/>
    <lineage>
        <taxon>Eukaryota</taxon>
        <taxon>Fungi</taxon>
        <taxon>Dikarya</taxon>
        <taxon>Ascomycota</taxon>
        <taxon>Saccharomycotina</taxon>
        <taxon>Pichiomycetes</taxon>
        <taxon>Metschnikowiaceae</taxon>
        <taxon>Australozyma</taxon>
    </lineage>
</organism>
<reference evidence="1 2" key="1">
    <citation type="submission" date="2023-10" db="EMBL/GenBank/DDBJ databases">
        <title>Draft Genome Sequence of Candida saopaulonensis from a very Premature Infant with Sepsis.</title>
        <authorList>
            <person name="Ning Y."/>
            <person name="Dai R."/>
            <person name="Xiao M."/>
            <person name="Xu Y."/>
            <person name="Yan Q."/>
            <person name="Zhang L."/>
        </authorList>
    </citation>
    <scope>NUCLEOTIDE SEQUENCE [LARGE SCALE GENOMIC DNA]</scope>
    <source>
        <strain evidence="1 2">19XY460</strain>
    </source>
</reference>
<dbReference type="GeneID" id="88171343"/>
<dbReference type="InterPro" id="IPR018786">
    <property type="entry name" value="Mit_KHE1"/>
</dbReference>
<dbReference type="GO" id="GO:1902600">
    <property type="term" value="P:proton transmembrane transport"/>
    <property type="evidence" value="ECO:0007669"/>
    <property type="project" value="TreeGrafter"/>
</dbReference>